<organism evidence="2 3">
    <name type="scientific">Devosia soli</name>
    <dbReference type="NCBI Taxonomy" id="361041"/>
    <lineage>
        <taxon>Bacteria</taxon>
        <taxon>Pseudomonadati</taxon>
        <taxon>Pseudomonadota</taxon>
        <taxon>Alphaproteobacteria</taxon>
        <taxon>Hyphomicrobiales</taxon>
        <taxon>Devosiaceae</taxon>
        <taxon>Devosia</taxon>
    </lineage>
</organism>
<evidence type="ECO:0000313" key="3">
    <source>
        <dbReference type="Proteomes" id="UP000033514"/>
    </source>
</evidence>
<dbReference type="PANTHER" id="PTHR32309">
    <property type="entry name" value="TYROSINE-PROTEIN KINASE"/>
    <property type="match status" value="1"/>
</dbReference>
<dbReference type="STRING" id="361041.VW35_19465"/>
<name>A0A0F5L0H5_9HYPH</name>
<dbReference type="SUPFAM" id="SSF52540">
    <property type="entry name" value="P-loop containing nucleoside triphosphate hydrolases"/>
    <property type="match status" value="1"/>
</dbReference>
<dbReference type="EMBL" id="LAJG01000048">
    <property type="protein sequence ID" value="KKB75926.1"/>
    <property type="molecule type" value="Genomic_DNA"/>
</dbReference>
<comment type="caution">
    <text evidence="2">The sequence shown here is derived from an EMBL/GenBank/DDBJ whole genome shotgun (WGS) entry which is preliminary data.</text>
</comment>
<dbReference type="InterPro" id="IPR050445">
    <property type="entry name" value="Bact_polysacc_biosynth/exp"/>
</dbReference>
<dbReference type="AlphaFoldDB" id="A0A0F5L0H5"/>
<evidence type="ECO:0000259" key="1">
    <source>
        <dbReference type="Pfam" id="PF01656"/>
    </source>
</evidence>
<dbReference type="PATRIC" id="fig|361041.3.peg.3309"/>
<accession>A0A0F5L0H5</accession>
<dbReference type="Gene3D" id="3.40.50.300">
    <property type="entry name" value="P-loop containing nucleotide triphosphate hydrolases"/>
    <property type="match status" value="1"/>
</dbReference>
<dbReference type="PANTHER" id="PTHR32309:SF31">
    <property type="entry name" value="CAPSULAR EXOPOLYSACCHARIDE FAMILY"/>
    <property type="match status" value="1"/>
</dbReference>
<proteinExistence type="predicted"/>
<evidence type="ECO:0000313" key="2">
    <source>
        <dbReference type="EMBL" id="KKB75926.1"/>
    </source>
</evidence>
<keyword evidence="3" id="KW-1185">Reference proteome</keyword>
<feature type="domain" description="CobQ/CobB/MinD/ParA nucleotide binding" evidence="1">
    <location>
        <begin position="421"/>
        <end position="466"/>
    </location>
</feature>
<dbReference type="RefSeq" id="WP_046144744.1">
    <property type="nucleotide sequence ID" value="NZ_LAJG01000048.1"/>
</dbReference>
<protein>
    <recommendedName>
        <fullName evidence="1">CobQ/CobB/MinD/ParA nucleotide binding domain-containing protein</fullName>
    </recommendedName>
</protein>
<gene>
    <name evidence="2" type="ORF">VW35_19465</name>
</gene>
<sequence>MNTRIWLERFVGILFRHSKAMALVFFAIVFSAWATTQILRPSFSAVALIVVEPHGGILSNVGSQATLPKAPDNGFIDGMVEVMRAEPTFVAAADELVPLDSRALIDGLDVRPWVLDFFRIVPERLGDGGEDRASLVRLIRQSVTITRKGLTPVIAITGRAASAEVAADLANAVAAAYIELQLQAKIAAVEEARDLVSLEFSTVDQRASALDRQSDAIVQAMVAELSVDAKTAALAEPLKSALAERAVRVGQARQPLQLANLTGFVRHALMAQWVSIEQSAIDAKAEAADLRRRVRALDAEATLQRPDARLIASASVPAEPIWPDVKTVMGVAGLFGVALSFGAGFLLDGMAHGMRSTAELADAAGVTTAVAVPRLRPMRLDGVSHADAVIEAPISPFSESMRTLRVAVQRNLLPNVPGRIVVVTSANEGDGKTTIALGLARAFEATGQNVLLIDADVRSAALHRHIDAPLAGTFEDILSGRLAATRTAGMLLRDPLSKVSVLVNAGRSDAGAENLFGGAGFADVLRGARASFDTIVIDMPAMAWSAEAAYILPAADAAVVVASWGRTLREQMHDIIVTMRQANTVSLPIVPALSLQPAALRWPVRRYEPGYSAA</sequence>
<dbReference type="Proteomes" id="UP000033514">
    <property type="component" value="Unassembled WGS sequence"/>
</dbReference>
<dbReference type="OrthoDB" id="230260at2"/>
<dbReference type="InterPro" id="IPR027417">
    <property type="entry name" value="P-loop_NTPase"/>
</dbReference>
<reference evidence="2 3" key="1">
    <citation type="submission" date="2015-03" db="EMBL/GenBank/DDBJ databases">
        <authorList>
            <person name="Hassan Y.I."/>
            <person name="Lepp D."/>
            <person name="Zhou T."/>
        </authorList>
    </citation>
    <scope>NUCLEOTIDE SEQUENCE [LARGE SCALE GENOMIC DNA]</scope>
    <source>
        <strain evidence="2 3">GH2-10</strain>
    </source>
</reference>
<dbReference type="InterPro" id="IPR002586">
    <property type="entry name" value="CobQ/CobB/MinD/ParA_Nub-bd_dom"/>
</dbReference>
<dbReference type="Pfam" id="PF01656">
    <property type="entry name" value="CbiA"/>
    <property type="match status" value="1"/>
</dbReference>